<protein>
    <submittedName>
        <fullName evidence="6">Fumarate reductase/succinate dehydrogenase flavoprotein domain protein</fullName>
    </submittedName>
</protein>
<dbReference type="Gene3D" id="3.90.700.10">
    <property type="entry name" value="Succinate dehydrogenase/fumarate reductase flavoprotein, catalytic domain"/>
    <property type="match status" value="1"/>
</dbReference>
<evidence type="ECO:0000313" key="7">
    <source>
        <dbReference type="Proteomes" id="UP000001903"/>
    </source>
</evidence>
<evidence type="ECO:0000256" key="4">
    <source>
        <dbReference type="ARBA" id="ARBA00023002"/>
    </source>
</evidence>
<evidence type="ECO:0000313" key="6">
    <source>
        <dbReference type="EMBL" id="ADB62680.1"/>
    </source>
</evidence>
<feature type="domain" description="FAD-dependent oxidoreductase 2 FAD-binding" evidence="5">
    <location>
        <begin position="17"/>
        <end position="520"/>
    </location>
</feature>
<keyword evidence="2" id="KW-0285">Flavoprotein</keyword>
<keyword evidence="4" id="KW-0560">Oxidoreductase</keyword>
<geneLocation type="plasmid" evidence="6 7">
    <name>pHTUR01</name>
</geneLocation>
<dbReference type="OrthoDB" id="23539at2157"/>
<evidence type="ECO:0000256" key="2">
    <source>
        <dbReference type="ARBA" id="ARBA00022630"/>
    </source>
</evidence>
<gene>
    <name evidence="6" type="ordered locus">Htur_3820</name>
</gene>
<keyword evidence="7" id="KW-1185">Reference proteome</keyword>
<dbReference type="EMBL" id="CP001861">
    <property type="protein sequence ID" value="ADB62680.1"/>
    <property type="molecule type" value="Genomic_DNA"/>
</dbReference>
<comment type="cofactor">
    <cofactor evidence="1">
        <name>FAD</name>
        <dbReference type="ChEBI" id="CHEBI:57692"/>
    </cofactor>
</comment>
<dbReference type="SUPFAM" id="SSF51905">
    <property type="entry name" value="FAD/NAD(P)-binding domain"/>
    <property type="match status" value="1"/>
</dbReference>
<reference evidence="6 7" key="1">
    <citation type="journal article" date="2010" name="Stand. Genomic Sci.">
        <title>Complete genome sequence of Haloterrigena turkmenica type strain (4k).</title>
        <authorList>
            <person name="Saunders E."/>
            <person name="Tindall B.J."/>
            <person name="Fahnrich R."/>
            <person name="Lapidus A."/>
            <person name="Copeland A."/>
            <person name="Del Rio T.G."/>
            <person name="Lucas S."/>
            <person name="Chen F."/>
            <person name="Tice H."/>
            <person name="Cheng J.F."/>
            <person name="Han C."/>
            <person name="Detter J.C."/>
            <person name="Bruce D."/>
            <person name="Goodwin L."/>
            <person name="Chain P."/>
            <person name="Pitluck S."/>
            <person name="Pati A."/>
            <person name="Ivanova N."/>
            <person name="Mavromatis K."/>
            <person name="Chen A."/>
            <person name="Palaniappan K."/>
            <person name="Land M."/>
            <person name="Hauser L."/>
            <person name="Chang Y.J."/>
            <person name="Jeffries C.D."/>
            <person name="Brettin T."/>
            <person name="Rohde M."/>
            <person name="Goker M."/>
            <person name="Bristow J."/>
            <person name="Eisen J.A."/>
            <person name="Markowitz V."/>
            <person name="Hugenholtz P."/>
            <person name="Klenk H.P."/>
            <person name="Kyrpides N.C."/>
        </authorList>
    </citation>
    <scope>NUCLEOTIDE SEQUENCE [LARGE SCALE GENOMIC DNA]</scope>
    <source>
        <strain evidence="7">ATCC 51198 / DSM 5511 / JCM 9101 / NCIMB 13204 / VKM B-1734 / 4k</strain>
    </source>
</reference>
<evidence type="ECO:0000259" key="5">
    <source>
        <dbReference type="Pfam" id="PF00890"/>
    </source>
</evidence>
<dbReference type="InterPro" id="IPR003953">
    <property type="entry name" value="FAD-dep_OxRdtase_2_FAD-bd"/>
</dbReference>
<dbReference type="GO" id="GO:0016491">
    <property type="term" value="F:oxidoreductase activity"/>
    <property type="evidence" value="ECO:0007669"/>
    <property type="project" value="UniProtKB-KW"/>
</dbReference>
<dbReference type="Gene3D" id="3.50.50.60">
    <property type="entry name" value="FAD/NAD(P)-binding domain"/>
    <property type="match status" value="2"/>
</dbReference>
<dbReference type="GeneID" id="8744448"/>
<dbReference type="HOGENOM" id="CLU_011398_4_2_2"/>
<dbReference type="InterPro" id="IPR050315">
    <property type="entry name" value="FAD-oxidoreductase_2"/>
</dbReference>
<evidence type="ECO:0000256" key="3">
    <source>
        <dbReference type="ARBA" id="ARBA00022827"/>
    </source>
</evidence>
<dbReference type="Proteomes" id="UP000001903">
    <property type="component" value="Plasmid pHTUR01"/>
</dbReference>
<sequence length="554" mass="59664">MATKDTPSNASETVHVDVVVVGSGVGGLAAAVTAADADLSVVVLEKGSVFGGSSGLSGAQLWMPTNRHMDDVGVDDSVEEGIDYMAALAGDFYANRGAARRYIESATEAVAYFEDEIGLELQVIGGMPDYHTSYPGAKAEGRYLEPRPLPRDEIPATLPNSPHLPGGATNDELLTWGGAFTVGAWDWDVIDRRREENVATMGTALIGYFLRAADERGVDYHTNATVTDLVDDGDDVVGVEVAHRSLPSEIRAREGVVLATGAYDWNPDMVESFEDTPSEHVVSAAVPTATGDGHRLAANRGAKLGTYPPIGGAKGFFIAVPDREFLGEPLYRYCYNVGLPHAIAINADGERFCDESFYPDQAAELYDPTGEYPQFPSYMVFDESYRRRYPLGNTKPGDSYPDEFLAAKATDLEGLAEQLNIDGATLQSTVERFNEGARRGEDPEFGCGENEWANLWCGDPTHDPNPNLGPIDEPPFYAVRLYVGLSSMSNTGLVTDDHGRVVDWNERPIDGLYATGSVCAPVEWGIGYQSGLQNGRSLTYGFLAGTHLSSRADG</sequence>
<dbReference type="InterPro" id="IPR027477">
    <property type="entry name" value="Succ_DH/fumarate_Rdtase_cat_sf"/>
</dbReference>
<dbReference type="InterPro" id="IPR036188">
    <property type="entry name" value="FAD/NAD-bd_sf"/>
</dbReference>
<organism evidence="6 7">
    <name type="scientific">Haloterrigena turkmenica (strain ATCC 51198 / DSM 5511 / JCM 9101 / NCIMB 13204 / VKM B-1734 / 4k)</name>
    <name type="common">Halococcus turkmenicus</name>
    <dbReference type="NCBI Taxonomy" id="543526"/>
    <lineage>
        <taxon>Archaea</taxon>
        <taxon>Methanobacteriati</taxon>
        <taxon>Methanobacteriota</taxon>
        <taxon>Stenosarchaea group</taxon>
        <taxon>Halobacteria</taxon>
        <taxon>Halobacteriales</taxon>
        <taxon>Natrialbaceae</taxon>
        <taxon>Haloterrigena</taxon>
    </lineage>
</organism>
<dbReference type="RefSeq" id="WP_012944924.1">
    <property type="nucleotide sequence ID" value="NC_013744.1"/>
</dbReference>
<dbReference type="Pfam" id="PF00890">
    <property type="entry name" value="FAD_binding_2"/>
    <property type="match status" value="1"/>
</dbReference>
<accession>D2RZY3</accession>
<dbReference type="PRINTS" id="PR00469">
    <property type="entry name" value="PNDRDTASEII"/>
</dbReference>
<dbReference type="PANTHER" id="PTHR43400:SF10">
    <property type="entry name" value="3-OXOSTEROID 1-DEHYDROGENASE"/>
    <property type="match status" value="1"/>
</dbReference>
<dbReference type="GO" id="GO:0008202">
    <property type="term" value="P:steroid metabolic process"/>
    <property type="evidence" value="ECO:0007669"/>
    <property type="project" value="UniProtKB-ARBA"/>
</dbReference>
<dbReference type="AlphaFoldDB" id="D2RZY3"/>
<keyword evidence="6" id="KW-0614">Plasmid</keyword>
<dbReference type="KEGG" id="htu:Htur_3820"/>
<proteinExistence type="predicted"/>
<keyword evidence="3" id="KW-0274">FAD</keyword>
<evidence type="ECO:0000256" key="1">
    <source>
        <dbReference type="ARBA" id="ARBA00001974"/>
    </source>
</evidence>
<name>D2RZY3_HALTV</name>
<dbReference type="SUPFAM" id="SSF56425">
    <property type="entry name" value="Succinate dehydrogenase/fumarate reductase flavoprotein, catalytic domain"/>
    <property type="match status" value="1"/>
</dbReference>
<dbReference type="PANTHER" id="PTHR43400">
    <property type="entry name" value="FUMARATE REDUCTASE"/>
    <property type="match status" value="1"/>
</dbReference>